<evidence type="ECO:0000313" key="5">
    <source>
        <dbReference type="EMBL" id="GAA4612143.1"/>
    </source>
</evidence>
<evidence type="ECO:0000256" key="2">
    <source>
        <dbReference type="ARBA" id="ARBA00023033"/>
    </source>
</evidence>
<dbReference type="Proteomes" id="UP001500212">
    <property type="component" value="Unassembled WGS sequence"/>
</dbReference>
<proteinExistence type="predicted"/>
<dbReference type="InterPro" id="IPR036188">
    <property type="entry name" value="FAD/NAD-bd_sf"/>
</dbReference>
<accession>A0ABP8TRL4</accession>
<feature type="domain" description="FAD-binding" evidence="4">
    <location>
        <begin position="10"/>
        <end position="173"/>
    </location>
</feature>
<protein>
    <submittedName>
        <fullName evidence="5">FAD-dependent monooxygenase</fullName>
    </submittedName>
</protein>
<sequence length="410" mass="43773">MTGTSGGHAVVIGGGIGGLSTAVGLHRIGWRVTVLERAARPREAGAGISLLTNAQRALDWLGVGDAVRRRAATMTPGGEGLRAPSGRRLQRPADPEFLRERGLTLLILPRPDLHRVLREALPPGALRTGADAVQVDDLPDGAAVRYRGENGEEVVTGDLVVAADGTNSRTRRARWPESSPPVYSGHSVWRGIAEGVDGRAEPGGSTWGRGLEFGRMPLPGDRVYWFAVANTPEGARYDDDHAEVSRRFGSWHDPIPALIAATPPDRVLHHDVFELPEPLPRYVSGRVALLGDAAHAMTSDMGQGACQALEDAAVLGAALAAETDVPSALARYDEQRRPRSQAIAQASRRMGELKLNERRLELLLRNAKMRFGSPRAGQRGVAGVGDWHVPAPAGSSDPTPYGAALNRGER</sequence>
<dbReference type="Pfam" id="PF01494">
    <property type="entry name" value="FAD_binding_3"/>
    <property type="match status" value="2"/>
</dbReference>
<dbReference type="GO" id="GO:0004497">
    <property type="term" value="F:monooxygenase activity"/>
    <property type="evidence" value="ECO:0007669"/>
    <property type="project" value="UniProtKB-KW"/>
</dbReference>
<evidence type="ECO:0000313" key="6">
    <source>
        <dbReference type="Proteomes" id="UP001500212"/>
    </source>
</evidence>
<dbReference type="InterPro" id="IPR050493">
    <property type="entry name" value="FAD-dep_Monooxygenase_BioMet"/>
</dbReference>
<dbReference type="EMBL" id="BAABHJ010000019">
    <property type="protein sequence ID" value="GAA4612143.1"/>
    <property type="molecule type" value="Genomic_DNA"/>
</dbReference>
<feature type="region of interest" description="Disordered" evidence="3">
    <location>
        <begin position="388"/>
        <end position="410"/>
    </location>
</feature>
<gene>
    <name evidence="5" type="ORF">GCM10023195_51880</name>
</gene>
<evidence type="ECO:0000256" key="1">
    <source>
        <dbReference type="ARBA" id="ARBA00023002"/>
    </source>
</evidence>
<keyword evidence="6" id="KW-1185">Reference proteome</keyword>
<dbReference type="RefSeq" id="WP_345359607.1">
    <property type="nucleotide sequence ID" value="NZ_BAABHJ010000019.1"/>
</dbReference>
<dbReference type="InterPro" id="IPR002938">
    <property type="entry name" value="FAD-bd"/>
</dbReference>
<name>A0ABP8TRL4_9ACTN</name>
<reference evidence="6" key="1">
    <citation type="journal article" date="2019" name="Int. J. Syst. Evol. Microbiol.">
        <title>The Global Catalogue of Microorganisms (GCM) 10K type strain sequencing project: providing services to taxonomists for standard genome sequencing and annotation.</title>
        <authorList>
            <consortium name="The Broad Institute Genomics Platform"/>
            <consortium name="The Broad Institute Genome Sequencing Center for Infectious Disease"/>
            <person name="Wu L."/>
            <person name="Ma J."/>
        </authorList>
    </citation>
    <scope>NUCLEOTIDE SEQUENCE [LARGE SCALE GENOMIC DNA]</scope>
    <source>
        <strain evidence="6">JCM 17938</strain>
    </source>
</reference>
<evidence type="ECO:0000256" key="3">
    <source>
        <dbReference type="SAM" id="MobiDB-lite"/>
    </source>
</evidence>
<keyword evidence="2 5" id="KW-0503">Monooxygenase</keyword>
<feature type="domain" description="FAD-binding" evidence="4">
    <location>
        <begin position="281"/>
        <end position="346"/>
    </location>
</feature>
<organism evidence="5 6">
    <name type="scientific">Actinoallomurus liliacearum</name>
    <dbReference type="NCBI Taxonomy" id="1080073"/>
    <lineage>
        <taxon>Bacteria</taxon>
        <taxon>Bacillati</taxon>
        <taxon>Actinomycetota</taxon>
        <taxon>Actinomycetes</taxon>
        <taxon>Streptosporangiales</taxon>
        <taxon>Thermomonosporaceae</taxon>
        <taxon>Actinoallomurus</taxon>
    </lineage>
</organism>
<keyword evidence="1" id="KW-0560">Oxidoreductase</keyword>
<dbReference type="SUPFAM" id="SSF51905">
    <property type="entry name" value="FAD/NAD(P)-binding domain"/>
    <property type="match status" value="1"/>
</dbReference>
<dbReference type="PANTHER" id="PTHR13789">
    <property type="entry name" value="MONOOXYGENASE"/>
    <property type="match status" value="1"/>
</dbReference>
<comment type="caution">
    <text evidence="5">The sequence shown here is derived from an EMBL/GenBank/DDBJ whole genome shotgun (WGS) entry which is preliminary data.</text>
</comment>
<dbReference type="Gene3D" id="3.50.50.60">
    <property type="entry name" value="FAD/NAD(P)-binding domain"/>
    <property type="match status" value="1"/>
</dbReference>
<evidence type="ECO:0000259" key="4">
    <source>
        <dbReference type="Pfam" id="PF01494"/>
    </source>
</evidence>
<dbReference type="PRINTS" id="PR00420">
    <property type="entry name" value="RNGMNOXGNASE"/>
</dbReference>
<dbReference type="PANTHER" id="PTHR13789:SF309">
    <property type="entry name" value="PUTATIVE (AFU_ORTHOLOGUE AFUA_6G14510)-RELATED"/>
    <property type="match status" value="1"/>
</dbReference>